<dbReference type="AlphaFoldDB" id="A1WGC6"/>
<keyword evidence="3" id="KW-1185">Reference proteome</keyword>
<dbReference type="EMBL" id="CP000542">
    <property type="protein sequence ID" value="ABM56683.1"/>
    <property type="molecule type" value="Genomic_DNA"/>
</dbReference>
<dbReference type="HOGENOM" id="CLU_1383677_0_0_4"/>
<evidence type="ECO:0000313" key="3">
    <source>
        <dbReference type="Proteomes" id="UP000000374"/>
    </source>
</evidence>
<feature type="compositionally biased region" description="Low complexity" evidence="1">
    <location>
        <begin position="1"/>
        <end position="20"/>
    </location>
</feature>
<dbReference type="InterPro" id="IPR011032">
    <property type="entry name" value="GroES-like_sf"/>
</dbReference>
<evidence type="ECO:0000313" key="2">
    <source>
        <dbReference type="EMBL" id="ABM56683.1"/>
    </source>
</evidence>
<dbReference type="RefSeq" id="WP_011808696.1">
    <property type="nucleotide sequence ID" value="NC_008786.1"/>
</dbReference>
<organism evidence="2 3">
    <name type="scientific">Verminephrobacter eiseniae (strain EF01-2)</name>
    <dbReference type="NCBI Taxonomy" id="391735"/>
    <lineage>
        <taxon>Bacteria</taxon>
        <taxon>Pseudomonadati</taxon>
        <taxon>Pseudomonadota</taxon>
        <taxon>Betaproteobacteria</taxon>
        <taxon>Burkholderiales</taxon>
        <taxon>Comamonadaceae</taxon>
        <taxon>Verminephrobacter</taxon>
    </lineage>
</organism>
<reference evidence="3" key="1">
    <citation type="submission" date="2006-12" db="EMBL/GenBank/DDBJ databases">
        <title>Complete sequence of chromosome 1 of Verminephrobacter eiseniae EF01-2.</title>
        <authorList>
            <person name="Copeland A."/>
            <person name="Lucas S."/>
            <person name="Lapidus A."/>
            <person name="Barry K."/>
            <person name="Detter J.C."/>
            <person name="Glavina del Rio T."/>
            <person name="Dalin E."/>
            <person name="Tice H."/>
            <person name="Pitluck S."/>
            <person name="Chertkov O."/>
            <person name="Brettin T."/>
            <person name="Bruce D."/>
            <person name="Han C."/>
            <person name="Tapia R."/>
            <person name="Gilna P."/>
            <person name="Schmutz J."/>
            <person name="Larimer F."/>
            <person name="Land M."/>
            <person name="Hauser L."/>
            <person name="Kyrpides N."/>
            <person name="Kim E."/>
            <person name="Stahl D."/>
            <person name="Richardson P."/>
        </authorList>
    </citation>
    <scope>NUCLEOTIDE SEQUENCE [LARGE SCALE GENOMIC DNA]</scope>
    <source>
        <strain evidence="3">EF01-2</strain>
    </source>
</reference>
<gene>
    <name evidence="2" type="ordered locus">Veis_0904</name>
</gene>
<dbReference type="Proteomes" id="UP000000374">
    <property type="component" value="Chromosome"/>
</dbReference>
<evidence type="ECO:0000256" key="1">
    <source>
        <dbReference type="SAM" id="MobiDB-lite"/>
    </source>
</evidence>
<dbReference type="STRING" id="391735.Veis_0904"/>
<feature type="region of interest" description="Disordered" evidence="1">
    <location>
        <begin position="1"/>
        <end position="66"/>
    </location>
</feature>
<dbReference type="KEGG" id="vei:Veis_0904"/>
<sequence length="197" mass="20066">MSAARPPEGAHTAAAGEGTPVRAARPPEGAHTAAAGEGIPVRAARPPEGAHTVAESEGAPVSAGQRHAARIHAHAVPIHADGGIGPLRCAAIEVAPPASGEVQIRPHAIGINYLDTCRRSGLFPLPALPAALGVEDAGGAVALGKTITRRSRLSRASANRISPGAGQRWPKPAGFSLRCRDERVAAMAAFIPFPNRS</sequence>
<protein>
    <submittedName>
        <fullName evidence="2">Alcohol dehydrogenase GroES domain protein</fullName>
    </submittedName>
</protein>
<dbReference type="eggNOG" id="COG0604">
    <property type="taxonomic scope" value="Bacteria"/>
</dbReference>
<dbReference type="SUPFAM" id="SSF50129">
    <property type="entry name" value="GroES-like"/>
    <property type="match status" value="1"/>
</dbReference>
<dbReference type="Gene3D" id="3.90.180.10">
    <property type="entry name" value="Medium-chain alcohol dehydrogenases, catalytic domain"/>
    <property type="match status" value="1"/>
</dbReference>
<proteinExistence type="predicted"/>
<name>A1WGC6_VEREI</name>
<accession>A1WGC6</accession>
<dbReference type="GeneID" id="76463906"/>